<dbReference type="InterPro" id="IPR050595">
    <property type="entry name" value="Bact_response_regulator"/>
</dbReference>
<evidence type="ECO:0000313" key="5">
    <source>
        <dbReference type="EMBL" id="MFC4669527.1"/>
    </source>
</evidence>
<dbReference type="SUPFAM" id="SSF52172">
    <property type="entry name" value="CheY-like"/>
    <property type="match status" value="1"/>
</dbReference>
<evidence type="ECO:0000256" key="2">
    <source>
        <dbReference type="PROSITE-ProRule" id="PRU00169"/>
    </source>
</evidence>
<keyword evidence="3" id="KW-1133">Transmembrane helix</keyword>
<comment type="caution">
    <text evidence="5">The sequence shown here is derived from an EMBL/GenBank/DDBJ whole genome shotgun (WGS) entry which is preliminary data.</text>
</comment>
<feature type="domain" description="Response regulatory" evidence="4">
    <location>
        <begin position="91"/>
        <end position="210"/>
    </location>
</feature>
<dbReference type="PANTHER" id="PTHR44591:SF3">
    <property type="entry name" value="RESPONSE REGULATORY DOMAIN-CONTAINING PROTEIN"/>
    <property type="match status" value="1"/>
</dbReference>
<dbReference type="InterPro" id="IPR011006">
    <property type="entry name" value="CheY-like_superfamily"/>
</dbReference>
<keyword evidence="3" id="KW-0812">Transmembrane</keyword>
<proteinExistence type="predicted"/>
<protein>
    <submittedName>
        <fullName evidence="5">Response regulator</fullName>
    </submittedName>
</protein>
<dbReference type="Proteomes" id="UP001595973">
    <property type="component" value="Unassembled WGS sequence"/>
</dbReference>
<dbReference type="Gene3D" id="3.40.50.2300">
    <property type="match status" value="1"/>
</dbReference>
<evidence type="ECO:0000256" key="1">
    <source>
        <dbReference type="ARBA" id="ARBA00022553"/>
    </source>
</evidence>
<evidence type="ECO:0000256" key="3">
    <source>
        <dbReference type="SAM" id="Phobius"/>
    </source>
</evidence>
<dbReference type="Pfam" id="PF00072">
    <property type="entry name" value="Response_reg"/>
    <property type="match status" value="1"/>
</dbReference>
<keyword evidence="3" id="KW-0472">Membrane</keyword>
<dbReference type="PROSITE" id="PS50110">
    <property type="entry name" value="RESPONSE_REGULATORY"/>
    <property type="match status" value="1"/>
</dbReference>
<reference evidence="6" key="1">
    <citation type="journal article" date="2019" name="Int. J. Syst. Evol. Microbiol.">
        <title>The Global Catalogue of Microorganisms (GCM) 10K type strain sequencing project: providing services to taxonomists for standard genome sequencing and annotation.</title>
        <authorList>
            <consortium name="The Broad Institute Genomics Platform"/>
            <consortium name="The Broad Institute Genome Sequencing Center for Infectious Disease"/>
            <person name="Wu L."/>
            <person name="Ma J."/>
        </authorList>
    </citation>
    <scope>NUCLEOTIDE SEQUENCE [LARGE SCALE GENOMIC DNA]</scope>
    <source>
        <strain evidence="6">CGMCC 4.7283</strain>
    </source>
</reference>
<evidence type="ECO:0000259" key="4">
    <source>
        <dbReference type="PROSITE" id="PS50110"/>
    </source>
</evidence>
<gene>
    <name evidence="5" type="ORF">ACFO5X_13275</name>
</gene>
<keyword evidence="6" id="KW-1185">Reference proteome</keyword>
<organism evidence="5 6">
    <name type="scientific">Seohaeicola nanhaiensis</name>
    <dbReference type="NCBI Taxonomy" id="1387282"/>
    <lineage>
        <taxon>Bacteria</taxon>
        <taxon>Pseudomonadati</taxon>
        <taxon>Pseudomonadota</taxon>
        <taxon>Alphaproteobacteria</taxon>
        <taxon>Rhodobacterales</taxon>
        <taxon>Roseobacteraceae</taxon>
        <taxon>Seohaeicola</taxon>
    </lineage>
</organism>
<dbReference type="PANTHER" id="PTHR44591">
    <property type="entry name" value="STRESS RESPONSE REGULATOR PROTEIN 1"/>
    <property type="match status" value="1"/>
</dbReference>
<dbReference type="RefSeq" id="WP_380717955.1">
    <property type="nucleotide sequence ID" value="NZ_JBHSGI010000015.1"/>
</dbReference>
<keyword evidence="1 2" id="KW-0597">Phosphoprotein</keyword>
<dbReference type="SMART" id="SM00448">
    <property type="entry name" value="REC"/>
    <property type="match status" value="1"/>
</dbReference>
<accession>A0ABV9KH95</accession>
<feature type="transmembrane region" description="Helical" evidence="3">
    <location>
        <begin position="32"/>
        <end position="52"/>
    </location>
</feature>
<sequence>MVLAHILIGTIAGLISFVAAMAQGATFWSALLVYSAVGASATLLTAVMQFALGRSGAGEAAELTATTGFGAMPIEVTAETAPEEVGPRTMRILAVDDDPFILELVPKIAGMVGCDNITVATSGPEALDIIAKAEAPFDCLLLDINMPKMDGIELCSRIRKLDDYRDTSIIMLTAMTDLDHLDRAFRAGASDYTTKPFDIIEFGDRLKTAQKRTDDNWARAHLPEANNVEPDADNDWGSGRIAALASVPAMIGYSALQNYLTRLSGPALADAFVMGINVDQTQAPADDTQPVVPLRTLILLARAIDEVFKPSKYMMAYAGNGQFVLVSGGQSLPRAAAIEGAIQENLARKSGNIKLDGAISVGTAVRPTGGRMRRARIAFESALNNADMRAAGKRGEYQSPLRQQLGA</sequence>
<dbReference type="InterPro" id="IPR001789">
    <property type="entry name" value="Sig_transdc_resp-reg_receiver"/>
</dbReference>
<name>A0ABV9KH95_9RHOB</name>
<feature type="modified residue" description="4-aspartylphosphate" evidence="2">
    <location>
        <position position="143"/>
    </location>
</feature>
<evidence type="ECO:0000313" key="6">
    <source>
        <dbReference type="Proteomes" id="UP001595973"/>
    </source>
</evidence>
<dbReference type="EMBL" id="JBHSGI010000015">
    <property type="protein sequence ID" value="MFC4669527.1"/>
    <property type="molecule type" value="Genomic_DNA"/>
</dbReference>